<accession>A0ABN7T3Y2</accession>
<reference evidence="2 3" key="1">
    <citation type="submission" date="2021-04" db="EMBL/GenBank/DDBJ databases">
        <authorList>
            <person name="Bliznina A."/>
        </authorList>
    </citation>
    <scope>NUCLEOTIDE SEQUENCE [LARGE SCALE GENOMIC DNA]</scope>
</reference>
<evidence type="ECO:0000313" key="3">
    <source>
        <dbReference type="Proteomes" id="UP001158576"/>
    </source>
</evidence>
<evidence type="ECO:0000313" key="2">
    <source>
        <dbReference type="EMBL" id="CAG5112176.1"/>
    </source>
</evidence>
<sequence length="282" mass="31698">MEIWNAVQPCLPASIIRTLAGKTITTSDELKQAITATYGSHSNIFQRLEEFFSKRKSYKTSFPQYQSELEASLTSIATIHKEWLRRRASLSRNGSEEQKVFAPSYDDCLELINFLKILTEVRTQDESLFRAISIELTSITSPAQLATRAEQIRQQVHSNSGFNAAHRGSPRDSPRNSRPGSSDRRKKNKNADKGDKDDKNANNSKKRGDKDKKSNGSRRSHVGSKPSKSQQQYGAHYSSCNQEIPSDEEDGSYQLRDPTQVEDEYFSDASEASAYSDATSKN</sequence>
<evidence type="ECO:0000256" key="1">
    <source>
        <dbReference type="SAM" id="MobiDB-lite"/>
    </source>
</evidence>
<gene>
    <name evidence="2" type="ORF">OKIOD_LOCUS15184</name>
</gene>
<feature type="compositionally biased region" description="Polar residues" evidence="1">
    <location>
        <begin position="226"/>
        <end position="244"/>
    </location>
</feature>
<feature type="region of interest" description="Disordered" evidence="1">
    <location>
        <begin position="158"/>
        <end position="282"/>
    </location>
</feature>
<feature type="compositionally biased region" description="Low complexity" evidence="1">
    <location>
        <begin position="267"/>
        <end position="282"/>
    </location>
</feature>
<protein>
    <submittedName>
        <fullName evidence="2">Oidioi.mRNA.OKI2018_I69.chr2.g6419.t1.cds</fullName>
    </submittedName>
</protein>
<organism evidence="2 3">
    <name type="scientific">Oikopleura dioica</name>
    <name type="common">Tunicate</name>
    <dbReference type="NCBI Taxonomy" id="34765"/>
    <lineage>
        <taxon>Eukaryota</taxon>
        <taxon>Metazoa</taxon>
        <taxon>Chordata</taxon>
        <taxon>Tunicata</taxon>
        <taxon>Appendicularia</taxon>
        <taxon>Copelata</taxon>
        <taxon>Oikopleuridae</taxon>
        <taxon>Oikopleura</taxon>
    </lineage>
</organism>
<proteinExistence type="predicted"/>
<dbReference type="EMBL" id="OU015567">
    <property type="protein sequence ID" value="CAG5112176.1"/>
    <property type="molecule type" value="Genomic_DNA"/>
</dbReference>
<feature type="compositionally biased region" description="Basic and acidic residues" evidence="1">
    <location>
        <begin position="189"/>
        <end position="214"/>
    </location>
</feature>
<keyword evidence="3" id="KW-1185">Reference proteome</keyword>
<dbReference type="Proteomes" id="UP001158576">
    <property type="component" value="Chromosome 2"/>
</dbReference>
<name>A0ABN7T3Y2_OIKDI</name>